<dbReference type="Pfam" id="PF01464">
    <property type="entry name" value="SLT"/>
    <property type="match status" value="1"/>
</dbReference>
<keyword evidence="7" id="KW-1185">Reference proteome</keyword>
<dbReference type="PANTHER" id="PTHR37423">
    <property type="entry name" value="SOLUBLE LYTIC MUREIN TRANSGLYCOSYLASE-RELATED"/>
    <property type="match status" value="1"/>
</dbReference>
<evidence type="ECO:0000259" key="5">
    <source>
        <dbReference type="Pfam" id="PF01464"/>
    </source>
</evidence>
<dbReference type="InterPro" id="IPR008258">
    <property type="entry name" value="Transglycosylase_SLT_dom_1"/>
</dbReference>
<dbReference type="PROSITE" id="PS51257">
    <property type="entry name" value="PROKAR_LIPOPROTEIN"/>
    <property type="match status" value="1"/>
</dbReference>
<dbReference type="SUPFAM" id="SSF53955">
    <property type="entry name" value="Lysozyme-like"/>
    <property type="match status" value="1"/>
</dbReference>
<comment type="similarity">
    <text evidence="2">Belongs to the virb1 family.</text>
</comment>
<reference evidence="6 7" key="1">
    <citation type="submission" date="2012-11" db="EMBL/GenBank/DDBJ databases">
        <title>Whole genome sequence of Acidisphaera rubrifaciens HS-AP3.</title>
        <authorList>
            <person name="Azuma Y."/>
            <person name="Higashiura N."/>
            <person name="Hirakawa H."/>
            <person name="Matsushita K."/>
        </authorList>
    </citation>
    <scope>NUCLEOTIDE SEQUENCE [LARGE SCALE GENOMIC DNA]</scope>
    <source>
        <strain evidence="6 7">HS-AP3</strain>
    </source>
</reference>
<protein>
    <submittedName>
        <fullName evidence="6">Murein transglycosylase</fullName>
    </submittedName>
</protein>
<feature type="region of interest" description="Disordered" evidence="3">
    <location>
        <begin position="332"/>
        <end position="367"/>
    </location>
</feature>
<dbReference type="EMBL" id="BANB01000321">
    <property type="protein sequence ID" value="GAN77448.1"/>
    <property type="molecule type" value="Genomic_DNA"/>
</dbReference>
<gene>
    <name evidence="6" type="ORF">Asru_0321_03</name>
</gene>
<dbReference type="RefSeq" id="WP_084623478.1">
    <property type="nucleotide sequence ID" value="NZ_BANB01000321.1"/>
</dbReference>
<evidence type="ECO:0000256" key="2">
    <source>
        <dbReference type="ARBA" id="ARBA00009387"/>
    </source>
</evidence>
<accession>A0A0D6P8B5</accession>
<proteinExistence type="inferred from homology"/>
<evidence type="ECO:0000256" key="3">
    <source>
        <dbReference type="SAM" id="MobiDB-lite"/>
    </source>
</evidence>
<sequence>MTSPRFRLVSAFRLLPHARAALASAALALLAACSGQTVQRVDDVAEARVYEARARGDYQPPGPPDDPWGPYITEAAKRFDVPETWIRGVMHQESGGSLYHNGTLVTSWAGAMGLMQVMPSTYDGLRDRYSLGDDPYNPHDNILAGAAYMREMYDIYGSPGFLAAYNAGPRRLDDYLANLRPLPAETRNYVARIGPEIEGVYPATRSPAEQYAMNDIPTEIPAGLRYGGGGETYQVARATTGHRYARATERRYASAERTSRYARAGRHGRGHADTVEVAELPRGWKGRSSIEPRVYATAARVGHGGGWHLINSAQAAETLPLRRGSVQIAAFGTDRGGRGSHAAAGREHASAHGRSASCRTKTCSHKG</sequence>
<comment type="similarity">
    <text evidence="1">Belongs to the transglycosylase Slt family.</text>
</comment>
<dbReference type="PANTHER" id="PTHR37423:SF2">
    <property type="entry name" value="MEMBRANE-BOUND LYTIC MUREIN TRANSGLYCOSYLASE C"/>
    <property type="match status" value="1"/>
</dbReference>
<evidence type="ECO:0000313" key="7">
    <source>
        <dbReference type="Proteomes" id="UP000032680"/>
    </source>
</evidence>
<keyword evidence="4" id="KW-0732">Signal</keyword>
<name>A0A0D6P8B5_9PROT</name>
<evidence type="ECO:0000313" key="6">
    <source>
        <dbReference type="EMBL" id="GAN77448.1"/>
    </source>
</evidence>
<dbReference type="Gene3D" id="1.10.530.10">
    <property type="match status" value="1"/>
</dbReference>
<dbReference type="OrthoDB" id="9801695at2"/>
<organism evidence="6 7">
    <name type="scientific">Acidisphaera rubrifaciens HS-AP3</name>
    <dbReference type="NCBI Taxonomy" id="1231350"/>
    <lineage>
        <taxon>Bacteria</taxon>
        <taxon>Pseudomonadati</taxon>
        <taxon>Pseudomonadota</taxon>
        <taxon>Alphaproteobacteria</taxon>
        <taxon>Acetobacterales</taxon>
        <taxon>Acetobacteraceae</taxon>
        <taxon>Acidisphaera</taxon>
    </lineage>
</organism>
<comment type="caution">
    <text evidence="6">The sequence shown here is derived from an EMBL/GenBank/DDBJ whole genome shotgun (WGS) entry which is preliminary data.</text>
</comment>
<dbReference type="AlphaFoldDB" id="A0A0D6P8B5"/>
<evidence type="ECO:0000256" key="1">
    <source>
        <dbReference type="ARBA" id="ARBA00007734"/>
    </source>
</evidence>
<dbReference type="CDD" id="cd00254">
    <property type="entry name" value="LT-like"/>
    <property type="match status" value="1"/>
</dbReference>
<feature type="chain" id="PRO_5002309831" evidence="4">
    <location>
        <begin position="24"/>
        <end position="367"/>
    </location>
</feature>
<dbReference type="InterPro" id="IPR023346">
    <property type="entry name" value="Lysozyme-like_dom_sf"/>
</dbReference>
<evidence type="ECO:0000256" key="4">
    <source>
        <dbReference type="SAM" id="SignalP"/>
    </source>
</evidence>
<dbReference type="Proteomes" id="UP000032680">
    <property type="component" value="Unassembled WGS sequence"/>
</dbReference>
<feature type="signal peptide" evidence="4">
    <location>
        <begin position="1"/>
        <end position="23"/>
    </location>
</feature>
<feature type="domain" description="Transglycosylase SLT" evidence="5">
    <location>
        <begin position="71"/>
        <end position="178"/>
    </location>
</feature>